<reference evidence="11" key="1">
    <citation type="submission" date="2021-04" db="EMBL/GenBank/DDBJ databases">
        <authorList>
            <consortium name="Wellcome Sanger Institute Data Sharing"/>
        </authorList>
    </citation>
    <scope>NUCLEOTIDE SEQUENCE [LARGE SCALE GENOMIC DNA]</scope>
</reference>
<feature type="compositionally biased region" description="Pro residues" evidence="9">
    <location>
        <begin position="3698"/>
        <end position="3709"/>
    </location>
</feature>
<dbReference type="CDD" id="cd21247">
    <property type="entry name" value="CH_SPTBN5_rpt1"/>
    <property type="match status" value="1"/>
</dbReference>
<dbReference type="SMART" id="SM00150">
    <property type="entry name" value="SPEC"/>
    <property type="match status" value="30"/>
</dbReference>
<evidence type="ECO:0000256" key="6">
    <source>
        <dbReference type="ARBA" id="ARBA00023203"/>
    </source>
</evidence>
<feature type="compositionally biased region" description="Polar residues" evidence="9">
    <location>
        <begin position="882"/>
        <end position="895"/>
    </location>
</feature>
<dbReference type="GO" id="GO:0003779">
    <property type="term" value="F:actin binding"/>
    <property type="evidence" value="ECO:0007669"/>
    <property type="project" value="UniProtKB-KW"/>
</dbReference>
<keyword evidence="3" id="KW-0117">Actin capping</keyword>
<keyword evidence="8" id="KW-0175">Coiled coil</keyword>
<evidence type="ECO:0000256" key="7">
    <source>
        <dbReference type="ARBA" id="ARBA00023212"/>
    </source>
</evidence>
<feature type="coiled-coil region" evidence="8">
    <location>
        <begin position="2453"/>
        <end position="2541"/>
    </location>
</feature>
<evidence type="ECO:0000256" key="5">
    <source>
        <dbReference type="ARBA" id="ARBA00022737"/>
    </source>
</evidence>
<feature type="region of interest" description="Disordered" evidence="9">
    <location>
        <begin position="790"/>
        <end position="827"/>
    </location>
</feature>
<dbReference type="Proteomes" id="UP000265040">
    <property type="component" value="Chromosome 22"/>
</dbReference>
<dbReference type="Gene3D" id="1.20.58.60">
    <property type="match status" value="23"/>
</dbReference>
<organism evidence="11 12">
    <name type="scientific">Anabas testudineus</name>
    <name type="common">Climbing perch</name>
    <name type="synonym">Anthias testudineus</name>
    <dbReference type="NCBI Taxonomy" id="64144"/>
    <lineage>
        <taxon>Eukaryota</taxon>
        <taxon>Metazoa</taxon>
        <taxon>Chordata</taxon>
        <taxon>Craniata</taxon>
        <taxon>Vertebrata</taxon>
        <taxon>Euteleostomi</taxon>
        <taxon>Actinopterygii</taxon>
        <taxon>Neopterygii</taxon>
        <taxon>Teleostei</taxon>
        <taxon>Neoteleostei</taxon>
        <taxon>Acanthomorphata</taxon>
        <taxon>Anabantaria</taxon>
        <taxon>Anabantiformes</taxon>
        <taxon>Anabantoidei</taxon>
        <taxon>Anabantidae</taxon>
        <taxon>Anabas</taxon>
    </lineage>
</organism>
<dbReference type="SUPFAM" id="SSF50729">
    <property type="entry name" value="PH domain-like"/>
    <property type="match status" value="1"/>
</dbReference>
<feature type="coiled-coil region" evidence="8">
    <location>
        <begin position="3310"/>
        <end position="3337"/>
    </location>
</feature>
<evidence type="ECO:0000256" key="4">
    <source>
        <dbReference type="ARBA" id="ARBA00022490"/>
    </source>
</evidence>
<dbReference type="InterPro" id="IPR001589">
    <property type="entry name" value="Actinin_actin-bd_CS"/>
</dbReference>
<dbReference type="PROSITE" id="PS00019">
    <property type="entry name" value="ACTININ_1"/>
    <property type="match status" value="1"/>
</dbReference>
<evidence type="ECO:0000256" key="2">
    <source>
        <dbReference type="ARBA" id="ARBA00006826"/>
    </source>
</evidence>
<dbReference type="Gene3D" id="2.30.29.30">
    <property type="entry name" value="Pleckstrin-homology domain (PH domain)/Phosphotyrosine-binding domain (PTB)"/>
    <property type="match status" value="1"/>
</dbReference>
<feature type="compositionally biased region" description="Basic residues" evidence="9">
    <location>
        <begin position="900"/>
        <end position="911"/>
    </location>
</feature>
<dbReference type="GO" id="GO:0005856">
    <property type="term" value="C:cytoskeleton"/>
    <property type="evidence" value="ECO:0007669"/>
    <property type="project" value="UniProtKB-SubCell"/>
</dbReference>
<dbReference type="GO" id="GO:0051693">
    <property type="term" value="P:actin filament capping"/>
    <property type="evidence" value="ECO:0007669"/>
    <property type="project" value="UniProtKB-KW"/>
</dbReference>
<dbReference type="SUPFAM" id="SSF47576">
    <property type="entry name" value="Calponin-homology domain, CH-domain"/>
    <property type="match status" value="1"/>
</dbReference>
<feature type="coiled-coil region" evidence="8">
    <location>
        <begin position="377"/>
        <end position="404"/>
    </location>
</feature>
<feature type="coiled-coil region" evidence="8">
    <location>
        <begin position="1744"/>
        <end position="1771"/>
    </location>
</feature>
<accession>A0A3Q1IZP4</accession>
<reference evidence="11" key="2">
    <citation type="submission" date="2025-08" db="UniProtKB">
        <authorList>
            <consortium name="Ensembl"/>
        </authorList>
    </citation>
    <scope>IDENTIFICATION</scope>
</reference>
<feature type="compositionally biased region" description="Basic and acidic residues" evidence="9">
    <location>
        <begin position="3600"/>
        <end position="3616"/>
    </location>
</feature>
<feature type="compositionally biased region" description="Basic and acidic residues" evidence="9">
    <location>
        <begin position="3556"/>
        <end position="3568"/>
    </location>
</feature>
<keyword evidence="7" id="KW-0206">Cytoskeleton</keyword>
<evidence type="ECO:0000256" key="1">
    <source>
        <dbReference type="ARBA" id="ARBA00004245"/>
    </source>
</evidence>
<dbReference type="InterPro" id="IPR001715">
    <property type="entry name" value="CH_dom"/>
</dbReference>
<dbReference type="OrthoDB" id="9942256at2759"/>
<dbReference type="PROSITE" id="PS00020">
    <property type="entry name" value="ACTININ_2"/>
    <property type="match status" value="1"/>
</dbReference>
<keyword evidence="6" id="KW-0009">Actin-binding</keyword>
<dbReference type="SUPFAM" id="SSF46966">
    <property type="entry name" value="Spectrin repeat"/>
    <property type="match status" value="23"/>
</dbReference>
<keyword evidence="12" id="KW-1185">Reference proteome</keyword>
<evidence type="ECO:0000256" key="9">
    <source>
        <dbReference type="SAM" id="MobiDB-lite"/>
    </source>
</evidence>
<dbReference type="InterPro" id="IPR011993">
    <property type="entry name" value="PH-like_dom_sf"/>
</dbReference>
<evidence type="ECO:0000256" key="3">
    <source>
        <dbReference type="ARBA" id="ARBA00022467"/>
    </source>
</evidence>
<feature type="coiled-coil region" evidence="8">
    <location>
        <begin position="2890"/>
        <end position="2917"/>
    </location>
</feature>
<feature type="domain" description="Calponin-homology (CH)" evidence="10">
    <location>
        <begin position="147"/>
        <end position="252"/>
    </location>
</feature>
<dbReference type="PROSITE" id="PS50021">
    <property type="entry name" value="CH"/>
    <property type="match status" value="2"/>
</dbReference>
<feature type="compositionally biased region" description="Polar residues" evidence="9">
    <location>
        <begin position="4010"/>
        <end position="4032"/>
    </location>
</feature>
<dbReference type="CDD" id="cd00176">
    <property type="entry name" value="SPEC"/>
    <property type="match status" value="17"/>
</dbReference>
<feature type="compositionally biased region" description="Low complexity" evidence="9">
    <location>
        <begin position="3652"/>
        <end position="3673"/>
    </location>
</feature>
<evidence type="ECO:0000259" key="10">
    <source>
        <dbReference type="PROSITE" id="PS50021"/>
    </source>
</evidence>
<evidence type="ECO:0000313" key="12">
    <source>
        <dbReference type="Proteomes" id="UP000265040"/>
    </source>
</evidence>
<dbReference type="Ensembl" id="ENSATET00000023552.2">
    <property type="protein sequence ID" value="ENSATEP00000023178.2"/>
    <property type="gene ID" value="ENSATEG00000015643.2"/>
</dbReference>
<dbReference type="InParanoid" id="A0A3Q1IZP4"/>
<proteinExistence type="inferred from homology"/>
<feature type="coiled-coil region" evidence="8">
    <location>
        <begin position="1526"/>
        <end position="1553"/>
    </location>
</feature>
<keyword evidence="5" id="KW-0677">Repeat</keyword>
<protein>
    <recommendedName>
        <fullName evidence="10">Calponin-homology (CH) domain-containing protein</fullName>
    </recommendedName>
</protein>
<dbReference type="InterPro" id="IPR018159">
    <property type="entry name" value="Spectrin/alpha-actinin"/>
</dbReference>
<dbReference type="PANTHER" id="PTHR11915">
    <property type="entry name" value="SPECTRIN/FILAMIN RELATED CYTOSKELETAL PROTEIN"/>
    <property type="match status" value="1"/>
</dbReference>
<feature type="coiled-coil region" evidence="8">
    <location>
        <begin position="1210"/>
        <end position="1240"/>
    </location>
</feature>
<feature type="compositionally biased region" description="Polar residues" evidence="9">
    <location>
        <begin position="3867"/>
        <end position="3877"/>
    </location>
</feature>
<evidence type="ECO:0000256" key="8">
    <source>
        <dbReference type="SAM" id="Coils"/>
    </source>
</evidence>
<dbReference type="FunFam" id="1.20.58.60:FF:000017">
    <property type="entry name" value="Spectrin alpha chain, non-erythrocytic 1"/>
    <property type="match status" value="1"/>
</dbReference>
<feature type="coiled-coil region" evidence="8">
    <location>
        <begin position="3415"/>
        <end position="3474"/>
    </location>
</feature>
<feature type="region of interest" description="Disordered" evidence="9">
    <location>
        <begin position="3553"/>
        <end position="3877"/>
    </location>
</feature>
<feature type="region of interest" description="Disordered" evidence="9">
    <location>
        <begin position="880"/>
        <end position="915"/>
    </location>
</feature>
<dbReference type="Pfam" id="PF00435">
    <property type="entry name" value="Spectrin"/>
    <property type="match status" value="26"/>
</dbReference>
<name>A0A3Q1IZP4_ANATE</name>
<dbReference type="GeneTree" id="ENSGT00940000161549"/>
<dbReference type="FunFam" id="1.20.58.60:FF:000007">
    <property type="entry name" value="Spectrin alpha chain non-erythrocytic 1"/>
    <property type="match status" value="1"/>
</dbReference>
<feature type="region of interest" description="Disordered" evidence="9">
    <location>
        <begin position="4003"/>
        <end position="4095"/>
    </location>
</feature>
<sequence length="4095" mass="470566">VEKGKDGEEDGAGRVRELQEQRMAVQKKTFTKWMNSVFSKNKENIELTDVYTELKTGVFLIRLLELISREALPSPSRRKLRVHCLENNSIAINFLKTKIRVDLIGPENVVDGDRTLILGLLWIIILRFQIGPINLEESAGGGSVAHRSAKEALLIWCQRKTSGYDGVDVQDFSSSWRDGLAFNALIHAHRPDLFDYRHLHGDDPRRNLEHAFFLAEREFGIMQLLEVEDIVVPHPDEKSIMTYVSLYYHYFSKMKQGQTIQKRLAKIVGMLMELDAMKDQYERMVSDLLLWIKTKVVQLNDRRFPNSLREMQMLMAAFKTYRTVEKPPKYQERGVIEAHLFSLKTQLAANNQWAYNPPEGKTLSDVEKSWLLLEKAEHEREQALQEALLRLENLEQLAQKFGRKAALREGYLEDTQRLIRRQDFRGLSTLVEAQAAGRRLEALATDVLAREPRFAALSDMAKTIEWGNYHSKEQVIKREENISHQWKDLLQQLKDQRGLLKNIVGTLSVLRDIELVSQELKELQSQASSSELGKQLAEVESLLQKQDLLEAQISAHGETISSLSSTALKVGCQLVRVRYIISFYYILLSLRKQLEAQLKLFEFFYDCEELEAWLYERWLRLQTAGLGRDLNQNQLAQQKHKVLEAELQAQEPLYQGVLGRGQDLLSKQNQANQKAVQKWMRTLKKQWSQLTTEVMGRRDRLQAAASIKQYFADVAEANSWLGDRKPLLTSEDHGKDESSTAALLQRHLRLEKEMAVYASEIKRLSEQARSAAQLTALTVEPQETKMIQYSDSSGEEEGSGPGALSPTAKGRRGSVSSPAPSEETKAKVRFRYSRGQFSWDRNEMVTILGAEPDGDRVLARDSRGNKQLIPKTYLTLLPVQTPAPTTSVSTNVASESQSRKVSRPRRSRSMRRSTTEIQTTLLPDPQYQRDTVENTQAELDQDYNSLYNVVKSKTRSLAETLCLHRFYNSCQEFESWMEDKENILNTFSTDANNLGVVQAKYENFLTELASGRGQLDGITKMSEELVKSRHSKLREIQTRLRRVSNRWDRIQQLKDEIGHELLSKADVQSFLQSCEEAKTQLQGQLSQLDPVDVDCSSFTLQTEEKNQTRALRDIQTLEAKIAYLKSVAKMKQDCSPAESSAIMEEVRALEALLKQVKHQATDRQHLLEEARRLKSFQQQAKELQRWAGSVQERLLQEEAAADVASAVMLLEQHQDLWLEMEEQRNRLKEMEKLAKSLLQVSSIGKTGGVDVQQILDDLSANWSKLDRLWTSRKHRLEQEVELQRLNQEGDRIEAALSGHEARLRVQDVGDSVDSVHSLLGRQEELEGLLKALDQRVDNFTERSQDLINQQHYAAKHIKERSRSIQKANRRLKESSKQRRNLLLASKKYQEFQRDADELLLWMEEKFKVAEDESYRDPTNILSKLKRHEAAEREMQSNQVWLDRLVQLGQEMLAEEHYNSQSISRKSTQLSSRWRRLQEKMTDRGDKLRQAGQQEQLMELLQDAKLKIEAIQWMLNNATKGHDLRSCRQLLKEHQQLEQEAKELAEKISSIISRAKHLASNHFDSQRILRETDAYLKLFKSLQKPLDMRRAQLEASLLLFGFYHDVDLELSWISEHVPTYGFTGYDKSLAGAISLMQTHKELQAEVNAHQKHLYHILEKGQSLSRSRKPDGEEVLQRCSHLSAEWEELKEACNRRAAHLSKAITREQLLLDCSELESRLSEMLILVNSDDYGKDQMATQNLSTKHQVLEGQLEVVQVEMEELGDQVEQAVQNWSLEELSRPYSRLSSLNQQLQHQATLRAQRLREVLHLHEFIRESSELEDWMIQQRQIAESQDLGNDYQHVQLLRGKFEGFLKQLEVGEERFQSCSDVAARLIRSKHPQSSAVRDTLEQLGYLQRHIISQYSDELKIAEECHRFYQDLTDALRLIQERRKSIPDDVAKDLRGVVSQLRRHESLLSELAATEYQLQEQLDAVDSILHLCSPQLKLSLQEVQKEVVEKWEELRLHTEKREQELKLACQRYLFLNTVQDYFLWCSQLIGAMAAEESISDVATADLQLAQHQQLWAEMEARQETYQQALDIGEELQTRDRSNGKEVLEKLAALQAERDKLEDQWNKKQSWLETVHLEQVFYRDVNNMDKTSSSQEILLQNSTLGNTVDETEGLIKRHEAFEKLLCSQEDKLSSLKEMADGLKKQLSREQSRGVQNKLKAMLQRRDKIKELSIKRREELELSRLLCIFNRDTAQAEEWVSERMQKMAEDNKADLSNLKTKMKLLQKHQVFEAEILAHSEIIRSVLLAGAELVSLHHPKSKEVKKSSANLQLHWEELKKAVATRGKVLEDNRDFLEFLQKVEDVEAWIRHKEVMINVGDVGTDYEHGVQLLKKLSEFRGTEDGEVTVDDAHITAINRLAARLEKRQSADELATVRQRRQQLNDRWSKFHGDLISYKKKLEGALVVHALIRELEEVRDRANEKMLLLHGQDCGCDVESVENLIRRHEEMEREARVIKERSQALDKQVSDHLKARSVMSNKLKNKQKEVQKGLKTLDKEAKHRKDKLHEAHELQLFKANQRLLLEWSIKQSSEMDEKGLPKTRAEADQLIVEHQDWKTEIDARAERMDSVRDFGLGLIRSGHSSKAEIQKALNQLEEAKAGLDQAWLNRNMILDQARTLKIFMASVEQCESWLSNKEAFLSNQDLGSSVTEVETLQRKQTQFEEALEARVDQMGQVEQMAQKMIQQKHYDADNIRNKSRILLLNIERLQQQSKSRHKALDQSLQLQQFLSSIYQVCLWLNERNAVALDESWREPTNLQAKLLKHQSFEAEILANRNRVDTLHKIQPRLRELAGTWDALIQNCKEKKTRLQEAYQALQFQRSLDDMEQWLGSVERQLTNDDSGSDLPSVNRLLKSLQGLEEEVDGHRDRIQVLVDTAKTFHSQGNFLAEEILTRVTHTINRYNSLSEPLQSRRDTLEAWQVLFQFYRDLEEEVAWLSDRLPSITAKDLGNSLSSTQQLLHKHQAVMLEISSRTPLVHAVQEAGHSLVRGRHFASHDIQERLEDLKILHEDLMMEAEKKGKLLQEALSIYTFLTEVSELELWLEEQQTGLESQDCGRSEEATEALLRKLDSVDVELDNHRRTVDKLQASGVLLQHLEHPNSHLVSEALPAVLKHFETLLRLSASRRAALEDQLRLYVFEREATELQTWLTSKKAMAESQDCGQDLEDVEVLQKKLEVLVSEVSGLGRNRLTSVQQLGRGLQQDSQARRTDDALSSLWDDLNSSIRTREQYLQSAREIHQFKHDVDELKGWIAEKEAVLDSEDQDHDLQSIQTLLRQHEALERDLSLISEEVDRSRDEGRALIQRQPQARSSVTQKLEELEACWSSIQDRAFQWRTKLSQAEDVQKYLSHVTELVSWLKEMLSLVRGEQSMEGTELEQLIKKHSEYRIQIDRHLSKSQAVKDEGKRLIEDGNFMCQEVEERVHELEGLEAQMEKVWEETRLLYEEELEILLLQRELDQAERWLSSYENTLTVEDYGDSVSDVMELLKRQEDLEAMIQAQTERFIALQKKKTQRLGLHGKEDKDLQDRRPPARVSSLRSKSLDVKTPQISSPKDVLPFSNDRQADRTMKPFTLDKKTDGAQVETSLNSSFSPPLSLPPHLQPISRFSTSRTAPEESANSPPTSPSSGSTAKPSTSRIRSSTSELTPEVSADPSSPKRLESPPPSSPKPPPYRQTSVSEPPEENHRPRSKPPLPPKPRISITEQTVGHHSEPPKQPRKPTTPRDSPPPVRQLVAPLEPPTPPPVTERQSTPEPPTPLRRKKLDNLETQVNDLPDATTPPTAKQLTPPDSPVAPPVTTEDSDSLDLTPPIRELPPSPPERQQMLETEPEEQSTPKVKTLSQVSSMQVTAVESGRMKSVLEIKLKHGGNKVRASRKTFSLNRDFSKCGTSRWPPINMAGAVCRENPYYRRKENTFKVILEDGSQYLFAASSRELQLLWVKKLRNCPNSASSDSDDSGRASSVNLSLEKLAEGPDDSSSTKPVDSTVESLERQSSTEAQPPPKPPHTYYNRHRYPEGGEVNTTGEATQPPSDPPTAPPENQDLPASSPSKMSVFRKFFTKK</sequence>
<comment type="similarity">
    <text evidence="2">Belongs to the spectrin family.</text>
</comment>
<dbReference type="GO" id="GO:0005737">
    <property type="term" value="C:cytoplasm"/>
    <property type="evidence" value="ECO:0007669"/>
    <property type="project" value="UniProtKB-ARBA"/>
</dbReference>
<dbReference type="InterPro" id="IPR002017">
    <property type="entry name" value="Spectrin_repeat"/>
</dbReference>
<feature type="domain" description="Calponin-homology (CH)" evidence="10">
    <location>
        <begin position="24"/>
        <end position="129"/>
    </location>
</feature>
<dbReference type="Pfam" id="PF00307">
    <property type="entry name" value="CH"/>
    <property type="match status" value="2"/>
</dbReference>
<dbReference type="STRING" id="64144.ENSATEP00000023178"/>
<dbReference type="Gene3D" id="1.10.418.10">
    <property type="entry name" value="Calponin-like domain"/>
    <property type="match status" value="2"/>
</dbReference>
<keyword evidence="4" id="KW-0963">Cytoplasm</keyword>
<gene>
    <name evidence="11" type="primary">SPTBN5</name>
</gene>
<dbReference type="FunFam" id="1.20.58.60:FF:000172">
    <property type="entry name" value="Spectrin beta chain"/>
    <property type="match status" value="1"/>
</dbReference>
<feature type="coiled-coil region" evidence="8">
    <location>
        <begin position="1275"/>
        <end position="1384"/>
    </location>
</feature>
<dbReference type="InterPro" id="IPR036872">
    <property type="entry name" value="CH_dom_sf"/>
</dbReference>
<evidence type="ECO:0000313" key="11">
    <source>
        <dbReference type="Ensembl" id="ENSATEP00000023178.2"/>
    </source>
</evidence>
<dbReference type="SMART" id="SM00033">
    <property type="entry name" value="CH"/>
    <property type="match status" value="2"/>
</dbReference>
<comment type="subcellular location">
    <subcellularLocation>
        <location evidence="1">Cytoplasm</location>
        <location evidence="1">Cytoskeleton</location>
    </subcellularLocation>
</comment>
<reference evidence="11" key="3">
    <citation type="submission" date="2025-09" db="UniProtKB">
        <authorList>
            <consortium name="Ensembl"/>
        </authorList>
    </citation>
    <scope>IDENTIFICATION</scope>
</reference>
<dbReference type="FunFam" id="1.10.418.10:FF:000001">
    <property type="entry name" value="Actinin alpha 1"/>
    <property type="match status" value="1"/>
</dbReference>